<evidence type="ECO:0000256" key="5">
    <source>
        <dbReference type="ARBA" id="ARBA00038268"/>
    </source>
</evidence>
<accession>A0A553P236</accession>
<dbReference type="GO" id="GO:0016409">
    <property type="term" value="F:palmitoyltransferase activity"/>
    <property type="evidence" value="ECO:0007669"/>
    <property type="project" value="TreeGrafter"/>
</dbReference>
<dbReference type="PANTHER" id="PTHR13285">
    <property type="entry name" value="ACYLTRANSFERASE"/>
    <property type="match status" value="1"/>
</dbReference>
<dbReference type="AlphaFoldDB" id="A0A553P236"/>
<dbReference type="PANTHER" id="PTHR13285:SF18">
    <property type="entry name" value="PROTEIN-CYSTEINE N-PALMITOYLTRANSFERASE RASP"/>
    <property type="match status" value="1"/>
</dbReference>
<dbReference type="InterPro" id="IPR051085">
    <property type="entry name" value="MB_O-acyltransferase"/>
</dbReference>
<feature type="transmembrane region" description="Helical" evidence="6">
    <location>
        <begin position="309"/>
        <end position="329"/>
    </location>
</feature>
<feature type="transmembrane region" description="Helical" evidence="6">
    <location>
        <begin position="412"/>
        <end position="433"/>
    </location>
</feature>
<dbReference type="InterPro" id="IPR004299">
    <property type="entry name" value="MBOAT_fam"/>
</dbReference>
<feature type="transmembrane region" description="Helical" evidence="6">
    <location>
        <begin position="454"/>
        <end position="475"/>
    </location>
</feature>
<feature type="transmembrane region" description="Helical" evidence="6">
    <location>
        <begin position="388"/>
        <end position="406"/>
    </location>
</feature>
<keyword evidence="2 6" id="KW-0812">Transmembrane</keyword>
<feature type="transmembrane region" description="Helical" evidence="6">
    <location>
        <begin position="159"/>
        <end position="179"/>
    </location>
</feature>
<evidence type="ECO:0000313" key="7">
    <source>
        <dbReference type="EMBL" id="TRY71751.1"/>
    </source>
</evidence>
<keyword evidence="4 6" id="KW-0472">Membrane</keyword>
<dbReference type="OrthoDB" id="420606at2759"/>
<dbReference type="GO" id="GO:0005783">
    <property type="term" value="C:endoplasmic reticulum"/>
    <property type="evidence" value="ECO:0007669"/>
    <property type="project" value="TreeGrafter"/>
</dbReference>
<proteinExistence type="inferred from homology"/>
<protein>
    <submittedName>
        <fullName evidence="7">Uncharacterized protein</fullName>
    </submittedName>
</protein>
<feature type="transmembrane region" description="Helical" evidence="6">
    <location>
        <begin position="487"/>
        <end position="506"/>
    </location>
</feature>
<sequence>MGSDSVLKSQDEKRASSLAKLIQPSLATWEISILTASWTLGILYSLYHVFLASREYSRVLAQNNDLEVGWFGISQWKKDTSDSEWFVFSEILIFSLPWLAVHIIGSQILKKYRKEFLPTFYVILSVNWTSRMIGVRGLQFLFFQPVIMYGCLQLRDSRLIYLLSMICIGLIDHWPLTALRSVSFDASDYKERYIGSVTYAWFNARCLSFCLDHLWGHVPWESSHLHGLVNMLAYCFYLPVGLGGPIINYDTFYQGITSQYREWTWRRLRGFFAECARYLGWLMFNNFVLHFFYFSAIQYDLGTFLKLDLWTLSGVAYAMGHFFYMKYLVFYGFPRAFLTADDIEAPSQPKCIARIHLYSDMWRYFDNGLYKFIHKYFYAVLIHDRPGLVAKLSASFCTFAFIYIWHGIQEHVLIWSVLNFLGLTVEALAKAIGSLPSYQRFERSTLSPRGRRRFYCVLGGPLFLISILSNMFFFMGVQNGKHLMERAWTSFPLGTPFLLLIMYCAAHTSYEVRNWEVKSRDPRFRPIPKSND</sequence>
<feature type="transmembrane region" description="Helical" evidence="6">
    <location>
        <begin position="85"/>
        <end position="104"/>
    </location>
</feature>
<feature type="transmembrane region" description="Helical" evidence="6">
    <location>
        <begin position="21"/>
        <end position="47"/>
    </location>
</feature>
<feature type="transmembrane region" description="Helical" evidence="6">
    <location>
        <begin position="116"/>
        <end position="139"/>
    </location>
</feature>
<dbReference type="GO" id="GO:0016020">
    <property type="term" value="C:membrane"/>
    <property type="evidence" value="ECO:0007669"/>
    <property type="project" value="UniProtKB-SubCell"/>
</dbReference>
<feature type="transmembrane region" description="Helical" evidence="6">
    <location>
        <begin position="275"/>
        <end position="297"/>
    </location>
</feature>
<organism evidence="7 8">
    <name type="scientific">Tigriopus californicus</name>
    <name type="common">Marine copepod</name>
    <dbReference type="NCBI Taxonomy" id="6832"/>
    <lineage>
        <taxon>Eukaryota</taxon>
        <taxon>Metazoa</taxon>
        <taxon>Ecdysozoa</taxon>
        <taxon>Arthropoda</taxon>
        <taxon>Crustacea</taxon>
        <taxon>Multicrustacea</taxon>
        <taxon>Hexanauplia</taxon>
        <taxon>Copepoda</taxon>
        <taxon>Harpacticoida</taxon>
        <taxon>Harpacticidae</taxon>
        <taxon>Tigriopus</taxon>
    </lineage>
</organism>
<comment type="similarity">
    <text evidence="5">Belongs to the membrane-bound acyltransferase family. HHAT subfamily.</text>
</comment>
<dbReference type="STRING" id="6832.A0A553P236"/>
<keyword evidence="3 6" id="KW-1133">Transmembrane helix</keyword>
<reference evidence="7 8" key="1">
    <citation type="journal article" date="2018" name="Nat. Ecol. Evol.">
        <title>Genomic signatures of mitonuclear coevolution across populations of Tigriopus californicus.</title>
        <authorList>
            <person name="Barreto F.S."/>
            <person name="Watson E.T."/>
            <person name="Lima T.G."/>
            <person name="Willett C.S."/>
            <person name="Edmands S."/>
            <person name="Li W."/>
            <person name="Burton R.S."/>
        </authorList>
    </citation>
    <scope>NUCLEOTIDE SEQUENCE [LARGE SCALE GENOMIC DNA]</scope>
    <source>
        <strain evidence="7 8">San Diego</strain>
    </source>
</reference>
<dbReference type="Proteomes" id="UP000318571">
    <property type="component" value="Chromosome 7"/>
</dbReference>
<evidence type="ECO:0000256" key="3">
    <source>
        <dbReference type="ARBA" id="ARBA00022989"/>
    </source>
</evidence>
<gene>
    <name evidence="7" type="ORF">TCAL_01035</name>
</gene>
<evidence type="ECO:0000313" key="8">
    <source>
        <dbReference type="Proteomes" id="UP000318571"/>
    </source>
</evidence>
<dbReference type="OMA" id="AWAQTYT"/>
<dbReference type="EMBL" id="VCGU01000008">
    <property type="protein sequence ID" value="TRY71751.1"/>
    <property type="molecule type" value="Genomic_DNA"/>
</dbReference>
<evidence type="ECO:0000256" key="1">
    <source>
        <dbReference type="ARBA" id="ARBA00004141"/>
    </source>
</evidence>
<evidence type="ECO:0000256" key="2">
    <source>
        <dbReference type="ARBA" id="ARBA00022692"/>
    </source>
</evidence>
<comment type="caution">
    <text evidence="7">The sequence shown here is derived from an EMBL/GenBank/DDBJ whole genome shotgun (WGS) entry which is preliminary data.</text>
</comment>
<evidence type="ECO:0000256" key="6">
    <source>
        <dbReference type="SAM" id="Phobius"/>
    </source>
</evidence>
<keyword evidence="8" id="KW-1185">Reference proteome</keyword>
<name>A0A553P236_TIGCA</name>
<dbReference type="Pfam" id="PF03062">
    <property type="entry name" value="MBOAT"/>
    <property type="match status" value="1"/>
</dbReference>
<comment type="subcellular location">
    <subcellularLocation>
        <location evidence="1">Membrane</location>
        <topology evidence="1">Multi-pass membrane protein</topology>
    </subcellularLocation>
</comment>
<evidence type="ECO:0000256" key="4">
    <source>
        <dbReference type="ARBA" id="ARBA00023136"/>
    </source>
</evidence>